<name>A0A927YM84_9FIRM</name>
<dbReference type="InterPro" id="IPR023213">
    <property type="entry name" value="CAT-like_dom_sf"/>
</dbReference>
<dbReference type="PANTHER" id="PTHR38474:SF1">
    <property type="entry name" value="SLR0299 PROTEIN"/>
    <property type="match status" value="1"/>
</dbReference>
<evidence type="ECO:0000313" key="1">
    <source>
        <dbReference type="EMBL" id="MBE5920490.1"/>
    </source>
</evidence>
<dbReference type="EMBL" id="SVER01000035">
    <property type="protein sequence ID" value="MBE5920490.1"/>
    <property type="molecule type" value="Genomic_DNA"/>
</dbReference>
<gene>
    <name evidence="1" type="ORF">E7272_11705</name>
</gene>
<organism evidence="1 2">
    <name type="scientific">Pseudobutyrivibrio ruminis</name>
    <dbReference type="NCBI Taxonomy" id="46206"/>
    <lineage>
        <taxon>Bacteria</taxon>
        <taxon>Bacillati</taxon>
        <taxon>Bacillota</taxon>
        <taxon>Clostridia</taxon>
        <taxon>Lachnospirales</taxon>
        <taxon>Lachnospiraceae</taxon>
        <taxon>Pseudobutyrivibrio</taxon>
    </lineage>
</organism>
<dbReference type="SUPFAM" id="SSF52777">
    <property type="entry name" value="CoA-dependent acyltransferases"/>
    <property type="match status" value="1"/>
</dbReference>
<dbReference type="Pfam" id="PF00302">
    <property type="entry name" value="CAT"/>
    <property type="match status" value="1"/>
</dbReference>
<dbReference type="Gene3D" id="3.30.559.10">
    <property type="entry name" value="Chloramphenicol acetyltransferase-like domain"/>
    <property type="match status" value="1"/>
</dbReference>
<dbReference type="InterPro" id="IPR001707">
    <property type="entry name" value="Cmp_AcTrfase"/>
</dbReference>
<proteinExistence type="predicted"/>
<evidence type="ECO:0000313" key="2">
    <source>
        <dbReference type="Proteomes" id="UP000766246"/>
    </source>
</evidence>
<reference evidence="1" key="1">
    <citation type="submission" date="2019-04" db="EMBL/GenBank/DDBJ databases">
        <title>Evolution of Biomass-Degrading Anaerobic Consortia Revealed by Metagenomics.</title>
        <authorList>
            <person name="Peng X."/>
        </authorList>
    </citation>
    <scope>NUCLEOTIDE SEQUENCE</scope>
    <source>
        <strain evidence="1">SIG311</strain>
    </source>
</reference>
<sequence length="212" mass="25037">MESKVNYDAWERKEIFNFFSELSDPFYMIAFRQNVTKLYHFTKQHHISFYYALVYLCTKAINSIPAFHYVIRQSDIYYLSERIPSFTDIKKGSELFHIVTMPCEKSIIDFCNQAKELSQNQTIFLEKSMEKDSLIYFSCIPWVDMTAMTNVHELASEQARDESIPHISWGKYIKHDDQFELGISIEVNHRLIDGLHVGQFAEALTRFIDELM</sequence>
<accession>A0A927YM84</accession>
<evidence type="ECO:0008006" key="3">
    <source>
        <dbReference type="Google" id="ProtNLM"/>
    </source>
</evidence>
<comment type="caution">
    <text evidence="1">The sequence shown here is derived from an EMBL/GenBank/DDBJ whole genome shotgun (WGS) entry which is preliminary data.</text>
</comment>
<dbReference type="SMART" id="SM01059">
    <property type="entry name" value="CAT"/>
    <property type="match status" value="1"/>
</dbReference>
<dbReference type="Proteomes" id="UP000766246">
    <property type="component" value="Unassembled WGS sequence"/>
</dbReference>
<dbReference type="PANTHER" id="PTHR38474">
    <property type="entry name" value="SLR0299 PROTEIN"/>
    <property type="match status" value="1"/>
</dbReference>
<protein>
    <recommendedName>
        <fullName evidence="3">Chloramphenicol acetyltransferase</fullName>
    </recommendedName>
</protein>
<dbReference type="AlphaFoldDB" id="A0A927YM84"/>
<dbReference type="GO" id="GO:0008811">
    <property type="term" value="F:chloramphenicol O-acetyltransferase activity"/>
    <property type="evidence" value="ECO:0007669"/>
    <property type="project" value="InterPro"/>
</dbReference>